<reference evidence="3" key="1">
    <citation type="submission" date="2022-09" db="EMBL/GenBank/DDBJ databases">
        <title>Fusarium specimens isolated from Avocado Roots.</title>
        <authorList>
            <person name="Stajich J."/>
            <person name="Roper C."/>
            <person name="Heimlech-Rivalta G."/>
        </authorList>
    </citation>
    <scope>NUCLEOTIDE SEQUENCE</scope>
    <source>
        <strain evidence="3">CF00136</strain>
    </source>
</reference>
<feature type="compositionally biased region" description="Basic and acidic residues" evidence="2">
    <location>
        <begin position="165"/>
        <end position="185"/>
    </location>
</feature>
<proteinExistence type="predicted"/>
<feature type="compositionally biased region" description="Basic and acidic residues" evidence="2">
    <location>
        <begin position="145"/>
        <end position="154"/>
    </location>
</feature>
<dbReference type="OrthoDB" id="5089032at2759"/>
<feature type="coiled-coil region" evidence="1">
    <location>
        <begin position="264"/>
        <end position="291"/>
    </location>
</feature>
<protein>
    <submittedName>
        <fullName evidence="3">Uncharacterized protein</fullName>
    </submittedName>
</protein>
<evidence type="ECO:0000313" key="4">
    <source>
        <dbReference type="Proteomes" id="UP001152049"/>
    </source>
</evidence>
<gene>
    <name evidence="3" type="ORF">NW762_010864</name>
</gene>
<comment type="caution">
    <text evidence="3">The sequence shown here is derived from an EMBL/GenBank/DDBJ whole genome shotgun (WGS) entry which is preliminary data.</text>
</comment>
<feature type="region of interest" description="Disordered" evidence="2">
    <location>
        <begin position="123"/>
        <end position="206"/>
    </location>
</feature>
<evidence type="ECO:0000256" key="1">
    <source>
        <dbReference type="SAM" id="Coils"/>
    </source>
</evidence>
<sequence>MSERRLRGHSVPGTSTPSYKTKLKLTNEKKGQPDKTWRLWGDDHFQILLAHVEWCVINKKNLYQDAAPLFRKAVGRDYTDSAIRHKLRAECSSYLDDKFSLHTLFNGGISYLNLPPALRSQVKQMASRIHQSEDSFSDDPSGQETETHEAHHDNLYSSALRDRRRSPETLFRESSASHELRRDIDNTNTSEQLTELSDLSSEISEIPNESTATLDNLNDSLELLNDPRHHSSTILGGGNIQHQCAETVNILKRKMESQFTQSEKSSLENRIFVLENENAHLTREVKRLRNSQPNANARNDLAQYLAQQLKSTRELVGRNKSTYMEEQRLTSRSIHRKYNVFHNNVRDACLDFAETNTHLCDPATKFDSLAQTWARRVFCQDLRDCLYSVSKDEFSKDHLITGLVVAAIFERVFEPVFPDILNTESPASHKYRKYLALKDGPDELHKADLYALQSLVDDKESVILAQKEKILEELILKSLEPLCNSKGHGASQKARHQKPNGDHGGLSSSGPDMETNKRSTLKLGGVLSAALKMKLDLTLSMTRLRFASFRPGDRFDETKMVRLDGSVAGSAHVKACLFPALYLAPPRVRDLESDEYVQEHDPRYNTFFVEATREEVTSLELVAHAVVLT</sequence>
<keyword evidence="1" id="KW-0175">Coiled coil</keyword>
<organism evidence="3 4">
    <name type="scientific">Fusarium torreyae</name>
    <dbReference type="NCBI Taxonomy" id="1237075"/>
    <lineage>
        <taxon>Eukaryota</taxon>
        <taxon>Fungi</taxon>
        <taxon>Dikarya</taxon>
        <taxon>Ascomycota</taxon>
        <taxon>Pezizomycotina</taxon>
        <taxon>Sordariomycetes</taxon>
        <taxon>Hypocreomycetidae</taxon>
        <taxon>Hypocreales</taxon>
        <taxon>Nectriaceae</taxon>
        <taxon>Fusarium</taxon>
    </lineage>
</organism>
<keyword evidence="4" id="KW-1185">Reference proteome</keyword>
<dbReference type="EMBL" id="JAOQAZ010000025">
    <property type="protein sequence ID" value="KAJ4252955.1"/>
    <property type="molecule type" value="Genomic_DNA"/>
</dbReference>
<accession>A0A9W8RTD4</accession>
<dbReference type="Proteomes" id="UP001152049">
    <property type="component" value="Unassembled WGS sequence"/>
</dbReference>
<feature type="region of interest" description="Disordered" evidence="2">
    <location>
        <begin position="486"/>
        <end position="517"/>
    </location>
</feature>
<name>A0A9W8RTD4_9HYPO</name>
<evidence type="ECO:0000313" key="3">
    <source>
        <dbReference type="EMBL" id="KAJ4252955.1"/>
    </source>
</evidence>
<evidence type="ECO:0000256" key="2">
    <source>
        <dbReference type="SAM" id="MobiDB-lite"/>
    </source>
</evidence>
<feature type="compositionally biased region" description="Low complexity" evidence="2">
    <location>
        <begin position="195"/>
        <end position="206"/>
    </location>
</feature>
<dbReference type="AlphaFoldDB" id="A0A9W8RTD4"/>